<dbReference type="InterPro" id="IPR023244">
    <property type="entry name" value="Brefeldin_A-sensitivity_4"/>
</dbReference>
<sequence>MTSVFGHPGRHLGAMVEALTMATIGGVIGVAWASLGTFLSSLVYGQNQHAAMTIKAVFVMVAAFVHGYVRLSTPRLFLLVLLMLMPVLIGLTSTATHLTLLFPTQFLYPILTAIAVMLLVNVTIFPEFGSSQLCMTTIKTILLAQKVTDAAADLFVEFAVGNDQDDCITKLKNLTKLKADLRTKVNACDAVYTECSFELAYSVLPPRDLKSISRTGIKNVVAKANSLVGTCESTFAFLGIENPATQQKLFIAKKEERGDEQLLKNLVKRVERPLKQLQSAHSRALDVVAVCVAYAYDTPKIPSMNRASSRACRPDGILLPEIDAHIEWLDRAITEFGDTSSAALEGAADISAHEGDTVVDLMPREEVFLISSFVMNLQHEAAHTLEMLRAARHLLEERLERKGRKSLHFPRIKLRKWLFSGPEEPDTVRAGDRETFQSEQPNDADITLINHDVTKRRMTRVRRKETRSRVFYIWRKSRQALGKILDWIAHSESFIYAFKFMLGVMLCAWPAFVPAWADWYSLSRGVWAPLIFVLVFENAVGSTIWIFFLRTAGTIVGSSWGFAAYQSRHGNEFTIAVMLMLGTIPNYYVQLGTKYQKAGMVCTISMCVVALSTHLQTVPGTSAENFYKRVATMLIGGTVATVVQVVLFPVKAREHLKQSLATAIVHINQMESCIASGVDDKRHQISSPALFKLFERARRKASAALLQAESFLESTKREPRLKGDFSDQAVVYKEIIYVLRQVADRMENMVQLRKQYGSTVLEQYNSRIYAYRRNVAASITLTLFVIHEALTTKLPMPQFMPSTRLAHTRMVLRIRQIILEESTQSSGTIDAVAETQTTAANHALRAKFLAWNASSAALEECIDYLEELIELTKFLVGANEFRSGLLHRPNYKEYINQIKSSRDFNPKQPARGEDGYELAETVTASGYSLFGVQTQQALEGMPDSLTRITSRRMEARLERRRTNVLSPTRDEV</sequence>
<dbReference type="Proteomes" id="UP000326924">
    <property type="component" value="Unassembled WGS sequence"/>
</dbReference>
<feature type="domain" description="Putative ER transporter 6TM N-terminal" evidence="7">
    <location>
        <begin position="50"/>
        <end position="251"/>
    </location>
</feature>
<keyword evidence="3 5" id="KW-1133">Transmembrane helix</keyword>
<feature type="transmembrane region" description="Helical" evidence="5">
    <location>
        <begin position="12"/>
        <end position="35"/>
    </location>
</feature>
<comment type="caution">
    <text evidence="9">The sequence shown here is derived from an EMBL/GenBank/DDBJ whole genome shotgun (WGS) entry which is preliminary data.</text>
</comment>
<dbReference type="Pfam" id="PF10337">
    <property type="entry name" value="ArAE_2_N"/>
    <property type="match status" value="1"/>
</dbReference>
<dbReference type="AlphaFoldDB" id="A0A5J5FBC5"/>
<accession>A0A5J5FBC5</accession>
<evidence type="ECO:0000313" key="9">
    <source>
        <dbReference type="EMBL" id="KAA8914554.1"/>
    </source>
</evidence>
<feature type="transmembrane region" description="Helical" evidence="5">
    <location>
        <begin position="570"/>
        <end position="589"/>
    </location>
</feature>
<evidence type="ECO:0000256" key="4">
    <source>
        <dbReference type="ARBA" id="ARBA00023136"/>
    </source>
</evidence>
<keyword evidence="2 5" id="KW-0812">Transmembrane</keyword>
<feature type="transmembrane region" description="Helical" evidence="5">
    <location>
        <begin position="493"/>
        <end position="513"/>
    </location>
</feature>
<feature type="transmembrane region" description="Helical" evidence="5">
    <location>
        <begin position="630"/>
        <end position="650"/>
    </location>
</feature>
<dbReference type="InterPro" id="IPR052430">
    <property type="entry name" value="IVT-Associated"/>
</dbReference>
<gene>
    <name evidence="9" type="ORF">FN846DRAFT_926778</name>
</gene>
<dbReference type="InterPro" id="IPR049453">
    <property type="entry name" value="Memb_transporter_dom"/>
</dbReference>
<feature type="domain" description="DUF2421" evidence="6">
    <location>
        <begin position="649"/>
        <end position="843"/>
    </location>
</feature>
<dbReference type="GO" id="GO:0016020">
    <property type="term" value="C:membrane"/>
    <property type="evidence" value="ECO:0007669"/>
    <property type="project" value="UniProtKB-SubCell"/>
</dbReference>
<keyword evidence="10" id="KW-1185">Reference proteome</keyword>
<dbReference type="InterPro" id="IPR018823">
    <property type="entry name" value="ArAE_2_N"/>
</dbReference>
<feature type="transmembrane region" description="Helical" evidence="5">
    <location>
        <begin position="106"/>
        <end position="125"/>
    </location>
</feature>
<dbReference type="OrthoDB" id="68611at2759"/>
<evidence type="ECO:0000259" key="6">
    <source>
        <dbReference type="Pfam" id="PF10334"/>
    </source>
</evidence>
<feature type="transmembrane region" description="Helical" evidence="5">
    <location>
        <begin position="525"/>
        <end position="549"/>
    </location>
</feature>
<proteinExistence type="predicted"/>
<organism evidence="9 10">
    <name type="scientific">Sphaerosporella brunnea</name>
    <dbReference type="NCBI Taxonomy" id="1250544"/>
    <lineage>
        <taxon>Eukaryota</taxon>
        <taxon>Fungi</taxon>
        <taxon>Dikarya</taxon>
        <taxon>Ascomycota</taxon>
        <taxon>Pezizomycotina</taxon>
        <taxon>Pezizomycetes</taxon>
        <taxon>Pezizales</taxon>
        <taxon>Pyronemataceae</taxon>
        <taxon>Sphaerosporella</taxon>
    </lineage>
</organism>
<evidence type="ECO:0000313" key="10">
    <source>
        <dbReference type="Proteomes" id="UP000326924"/>
    </source>
</evidence>
<evidence type="ECO:0000259" key="8">
    <source>
        <dbReference type="Pfam" id="PF13515"/>
    </source>
</evidence>
<dbReference type="EMBL" id="VXIS01000005">
    <property type="protein sequence ID" value="KAA8914554.1"/>
    <property type="molecule type" value="Genomic_DNA"/>
</dbReference>
<evidence type="ECO:0000256" key="5">
    <source>
        <dbReference type="SAM" id="Phobius"/>
    </source>
</evidence>
<evidence type="ECO:0000259" key="7">
    <source>
        <dbReference type="Pfam" id="PF10337"/>
    </source>
</evidence>
<evidence type="ECO:0008006" key="11">
    <source>
        <dbReference type="Google" id="ProtNLM"/>
    </source>
</evidence>
<dbReference type="FunCoup" id="A0A5J5FBC5">
    <property type="interactions" value="19"/>
</dbReference>
<dbReference type="PANTHER" id="PTHR47804:SF4">
    <property type="entry name" value="AFR661WP"/>
    <property type="match status" value="1"/>
</dbReference>
<dbReference type="PANTHER" id="PTHR47804">
    <property type="entry name" value="60S RIBOSOMAL PROTEIN L19"/>
    <property type="match status" value="1"/>
</dbReference>
<protein>
    <recommendedName>
        <fullName evidence="11">ER transporter 6TM N-terminal domain-containing protein</fullName>
    </recommendedName>
</protein>
<feature type="domain" description="Integral membrane bound transporter" evidence="8">
    <location>
        <begin position="515"/>
        <end position="643"/>
    </location>
</feature>
<dbReference type="InterPro" id="IPR018820">
    <property type="entry name" value="BRE4-related_DUF2421"/>
</dbReference>
<dbReference type="Pfam" id="PF13515">
    <property type="entry name" value="FUSC_2"/>
    <property type="match status" value="1"/>
</dbReference>
<dbReference type="InParanoid" id="A0A5J5FBC5"/>
<evidence type="ECO:0000256" key="1">
    <source>
        <dbReference type="ARBA" id="ARBA00004141"/>
    </source>
</evidence>
<comment type="subcellular location">
    <subcellularLocation>
        <location evidence="1">Membrane</location>
        <topology evidence="1">Multi-pass membrane protein</topology>
    </subcellularLocation>
</comment>
<evidence type="ECO:0000256" key="3">
    <source>
        <dbReference type="ARBA" id="ARBA00022989"/>
    </source>
</evidence>
<reference evidence="9 10" key="1">
    <citation type="submission" date="2019-09" db="EMBL/GenBank/DDBJ databases">
        <title>Draft genome of the ectomycorrhizal ascomycete Sphaerosporella brunnea.</title>
        <authorList>
            <consortium name="DOE Joint Genome Institute"/>
            <person name="Benucci G.M."/>
            <person name="Marozzi G."/>
            <person name="Antonielli L."/>
            <person name="Sanchez S."/>
            <person name="Marco P."/>
            <person name="Wang X."/>
            <person name="Falini L.B."/>
            <person name="Barry K."/>
            <person name="Haridas S."/>
            <person name="Lipzen A."/>
            <person name="Labutti K."/>
            <person name="Grigoriev I.V."/>
            <person name="Murat C."/>
            <person name="Martin F."/>
            <person name="Albertini E."/>
            <person name="Donnini D."/>
            <person name="Bonito G."/>
        </authorList>
    </citation>
    <scope>NUCLEOTIDE SEQUENCE [LARGE SCALE GENOMIC DNA]</scope>
    <source>
        <strain evidence="9 10">Sb_GMNB300</strain>
    </source>
</reference>
<feature type="transmembrane region" description="Helical" evidence="5">
    <location>
        <begin position="50"/>
        <end position="69"/>
    </location>
</feature>
<feature type="transmembrane region" description="Helical" evidence="5">
    <location>
        <begin position="76"/>
        <end position="100"/>
    </location>
</feature>
<name>A0A5J5FBC5_9PEZI</name>
<evidence type="ECO:0000256" key="2">
    <source>
        <dbReference type="ARBA" id="ARBA00022692"/>
    </source>
</evidence>
<dbReference type="Pfam" id="PF10334">
    <property type="entry name" value="BRE4"/>
    <property type="match status" value="1"/>
</dbReference>
<keyword evidence="4 5" id="KW-0472">Membrane</keyword>
<dbReference type="PRINTS" id="PR02047">
    <property type="entry name" value="BREFELDNASP4"/>
</dbReference>